<feature type="compositionally biased region" description="Basic and acidic residues" evidence="1">
    <location>
        <begin position="265"/>
        <end position="282"/>
    </location>
</feature>
<protein>
    <submittedName>
        <fullName evidence="2">Uncharacterized protein</fullName>
    </submittedName>
</protein>
<sequence length="517" mass="56930">MPAGATDDELRLRASRHHLLARRDWLGLAAARPLKLKFPANRDSERVGKRRKVKRFRDDVQLSRHRRVTPPFQHQERLFEPIMSGAIQNHDVQVKIGTDAFTSQTQRSRESQSPMNTSLRHPSTDLGSLPEEPMLMDEEDAGFLRELEIFGFAPSGIDATVDGPWRYAPAESCQDEEIDAATYTQYLPSMQISAVASPKIACQLAPVVPHMSFKDTGCEHSWDGYQRSVARDQDTIASRGMSSNSVCPPQRVRIFPQPCEGGTAEEVRSRPDNRDERMRPKSTEPSVSIEASIDPVRSSSFHLTQTALSLQCYRNWGADSNLSATTADLARRGARSEIPHYVLDTNSVVVGASVQRKDSDDSFWRRAIIGTADPQSESSTYNSNADVYSSPRPGSSADVDTEDLRSDRVTAGGSTVAAHALIARANSVSPPHSGGKTSTIAHAATVRVEDGTTGCSALSRAEGTSEDNIHASPRLVKPPRFQQARRSQPKAILEPKRLKKIDACSRRSSQTFCVRSL</sequence>
<evidence type="ECO:0000256" key="1">
    <source>
        <dbReference type="SAM" id="MobiDB-lite"/>
    </source>
</evidence>
<evidence type="ECO:0000313" key="2">
    <source>
        <dbReference type="EMBL" id="KAF2214750.1"/>
    </source>
</evidence>
<keyword evidence="3" id="KW-1185">Reference proteome</keyword>
<accession>A0A6A6FN02</accession>
<name>A0A6A6FN02_9PEZI</name>
<dbReference type="AlphaFoldDB" id="A0A6A6FN02"/>
<feature type="compositionally biased region" description="Polar residues" evidence="1">
    <location>
        <begin position="374"/>
        <end position="387"/>
    </location>
</feature>
<proteinExistence type="predicted"/>
<evidence type="ECO:0000313" key="3">
    <source>
        <dbReference type="Proteomes" id="UP000799539"/>
    </source>
</evidence>
<feature type="region of interest" description="Disordered" evidence="1">
    <location>
        <begin position="255"/>
        <end position="288"/>
    </location>
</feature>
<dbReference type="Proteomes" id="UP000799539">
    <property type="component" value="Unassembled WGS sequence"/>
</dbReference>
<gene>
    <name evidence="2" type="ORF">CERZMDRAFT_95140</name>
</gene>
<dbReference type="OrthoDB" id="5426563at2759"/>
<reference evidence="2" key="1">
    <citation type="journal article" date="2020" name="Stud. Mycol.">
        <title>101 Dothideomycetes genomes: a test case for predicting lifestyles and emergence of pathogens.</title>
        <authorList>
            <person name="Haridas S."/>
            <person name="Albert R."/>
            <person name="Binder M."/>
            <person name="Bloem J."/>
            <person name="Labutti K."/>
            <person name="Salamov A."/>
            <person name="Andreopoulos B."/>
            <person name="Baker S."/>
            <person name="Barry K."/>
            <person name="Bills G."/>
            <person name="Bluhm B."/>
            <person name="Cannon C."/>
            <person name="Castanera R."/>
            <person name="Culley D."/>
            <person name="Daum C."/>
            <person name="Ezra D."/>
            <person name="Gonzalez J."/>
            <person name="Henrissat B."/>
            <person name="Kuo A."/>
            <person name="Liang C."/>
            <person name="Lipzen A."/>
            <person name="Lutzoni F."/>
            <person name="Magnuson J."/>
            <person name="Mondo S."/>
            <person name="Nolan M."/>
            <person name="Ohm R."/>
            <person name="Pangilinan J."/>
            <person name="Park H.-J."/>
            <person name="Ramirez L."/>
            <person name="Alfaro M."/>
            <person name="Sun H."/>
            <person name="Tritt A."/>
            <person name="Yoshinaga Y."/>
            <person name="Zwiers L.-H."/>
            <person name="Turgeon B."/>
            <person name="Goodwin S."/>
            <person name="Spatafora J."/>
            <person name="Crous P."/>
            <person name="Grigoriev I."/>
        </authorList>
    </citation>
    <scope>NUCLEOTIDE SEQUENCE</scope>
    <source>
        <strain evidence="2">SCOH1-5</strain>
    </source>
</reference>
<feature type="region of interest" description="Disordered" evidence="1">
    <location>
        <begin position="102"/>
        <end position="130"/>
    </location>
</feature>
<feature type="region of interest" description="Disordered" evidence="1">
    <location>
        <begin position="374"/>
        <end position="403"/>
    </location>
</feature>
<organism evidence="2 3">
    <name type="scientific">Cercospora zeae-maydis SCOH1-5</name>
    <dbReference type="NCBI Taxonomy" id="717836"/>
    <lineage>
        <taxon>Eukaryota</taxon>
        <taxon>Fungi</taxon>
        <taxon>Dikarya</taxon>
        <taxon>Ascomycota</taxon>
        <taxon>Pezizomycotina</taxon>
        <taxon>Dothideomycetes</taxon>
        <taxon>Dothideomycetidae</taxon>
        <taxon>Mycosphaerellales</taxon>
        <taxon>Mycosphaerellaceae</taxon>
        <taxon>Cercospora</taxon>
    </lineage>
</organism>
<dbReference type="EMBL" id="ML992667">
    <property type="protein sequence ID" value="KAF2214750.1"/>
    <property type="molecule type" value="Genomic_DNA"/>
</dbReference>